<dbReference type="GeneID" id="104792086"/>
<evidence type="ECO:0000256" key="1">
    <source>
        <dbReference type="ARBA" id="ARBA00001947"/>
    </source>
</evidence>
<gene>
    <name evidence="9" type="primary">LOC104792086</name>
</gene>
<dbReference type="PANTHER" id="PTHR31251:SF98">
    <property type="entry name" value="SQUAMOSA PROMOTER-BINDING-LIKE PROTEIN 15"/>
    <property type="match status" value="1"/>
</dbReference>
<organism evidence="8 9">
    <name type="scientific">Camelina sativa</name>
    <name type="common">False flax</name>
    <name type="synonym">Myagrum sativum</name>
    <dbReference type="NCBI Taxonomy" id="90675"/>
    <lineage>
        <taxon>Eukaryota</taxon>
        <taxon>Viridiplantae</taxon>
        <taxon>Streptophyta</taxon>
        <taxon>Embryophyta</taxon>
        <taxon>Tracheophyta</taxon>
        <taxon>Spermatophyta</taxon>
        <taxon>Magnoliopsida</taxon>
        <taxon>eudicotyledons</taxon>
        <taxon>Gunneridae</taxon>
        <taxon>Pentapetalae</taxon>
        <taxon>rosids</taxon>
        <taxon>malvids</taxon>
        <taxon>Brassicales</taxon>
        <taxon>Brassicaceae</taxon>
        <taxon>Camelineae</taxon>
        <taxon>Camelina</taxon>
    </lineage>
</organism>
<dbReference type="InterPro" id="IPR044817">
    <property type="entry name" value="SBP-like"/>
</dbReference>
<reference evidence="8" key="1">
    <citation type="journal article" date="2014" name="Nat. Commun.">
        <title>The emerging biofuel crop Camelina sativa retains a highly undifferentiated hexaploid genome structure.</title>
        <authorList>
            <person name="Kagale S."/>
            <person name="Koh C."/>
            <person name="Nixon J."/>
            <person name="Bollina V."/>
            <person name="Clarke W.E."/>
            <person name="Tuteja R."/>
            <person name="Spillane C."/>
            <person name="Robinson S.J."/>
            <person name="Links M.G."/>
            <person name="Clarke C."/>
            <person name="Higgins E.E."/>
            <person name="Huebert T."/>
            <person name="Sharpe A.G."/>
            <person name="Parkin I.A."/>
        </authorList>
    </citation>
    <scope>NUCLEOTIDE SEQUENCE [LARGE SCALE GENOMIC DNA]</scope>
    <source>
        <strain evidence="8">cv. DH55</strain>
    </source>
</reference>
<sequence>MELLIGGSGQTESGGASSTKSSSLSGGLRFGQKIYFEDGSGSGSKNRVGTGHKSSTTTTTARCQVEGCKMDLSNAKAYYSRHKVCCIHSKSSKVIVSGLRQRFCQQCSRFHQLSEFDLEKRSCRRRLACHNERRRKPQPTTLYTSQYTRIAPSLYGDANAAMMKSVLGDPTVWSTARSVMRRSGPWQISPVKESHHQLMNVFSQESSSFTITCPEMMNNNSTDSSCALSLLSNSNSNSNPIQQQQQQLQTQTHIWRPSLGFDSMTVDRVTMAQPPPISSHHQYLNQTLEFMAGEKSSSHYMSPVLGPSQISEPDEFQISNGTTMDGFELSLHQQVLRQYMEPENTRAYDSSPHHFNWSL</sequence>
<evidence type="ECO:0000256" key="5">
    <source>
        <dbReference type="PROSITE-ProRule" id="PRU00470"/>
    </source>
</evidence>
<comment type="cofactor">
    <cofactor evidence="1">
        <name>Zn(2+)</name>
        <dbReference type="ChEBI" id="CHEBI:29105"/>
    </cofactor>
</comment>
<feature type="region of interest" description="Disordered" evidence="6">
    <location>
        <begin position="1"/>
        <end position="26"/>
    </location>
</feature>
<feature type="compositionally biased region" description="Low complexity" evidence="6">
    <location>
        <begin position="13"/>
        <end position="26"/>
    </location>
</feature>
<dbReference type="InterPro" id="IPR004333">
    <property type="entry name" value="SBP_dom"/>
</dbReference>
<evidence type="ECO:0000256" key="6">
    <source>
        <dbReference type="SAM" id="MobiDB-lite"/>
    </source>
</evidence>
<evidence type="ECO:0000256" key="4">
    <source>
        <dbReference type="ARBA" id="ARBA00022833"/>
    </source>
</evidence>
<dbReference type="PROSITE" id="PS51141">
    <property type="entry name" value="ZF_SBP"/>
    <property type="match status" value="1"/>
</dbReference>
<proteinExistence type="predicted"/>
<protein>
    <submittedName>
        <fullName evidence="9">Squamosa promoter-binding-like protein 15</fullName>
    </submittedName>
</protein>
<evidence type="ECO:0000256" key="2">
    <source>
        <dbReference type="ARBA" id="ARBA00022723"/>
    </source>
</evidence>
<dbReference type="InterPro" id="IPR036893">
    <property type="entry name" value="SBP_sf"/>
</dbReference>
<dbReference type="Proteomes" id="UP000694864">
    <property type="component" value="Chromosome 6"/>
</dbReference>
<name>A0ABM0ZJ18_CAMSA</name>
<keyword evidence="2" id="KW-0479">Metal-binding</keyword>
<dbReference type="Gene3D" id="4.10.1100.10">
    <property type="entry name" value="Transcription factor, SBP-box domain"/>
    <property type="match status" value="1"/>
</dbReference>
<keyword evidence="8" id="KW-1185">Reference proteome</keyword>
<dbReference type="Pfam" id="PF03110">
    <property type="entry name" value="SBP"/>
    <property type="match status" value="1"/>
</dbReference>
<keyword evidence="3 5" id="KW-0863">Zinc-finger</keyword>
<dbReference type="SUPFAM" id="SSF103612">
    <property type="entry name" value="SBT domain"/>
    <property type="match status" value="1"/>
</dbReference>
<dbReference type="PANTHER" id="PTHR31251">
    <property type="entry name" value="SQUAMOSA PROMOTER-BINDING-LIKE PROTEIN 4"/>
    <property type="match status" value="1"/>
</dbReference>
<reference evidence="9" key="2">
    <citation type="submission" date="2025-08" db="UniProtKB">
        <authorList>
            <consortium name="RefSeq"/>
        </authorList>
    </citation>
    <scope>IDENTIFICATION</scope>
    <source>
        <tissue evidence="9">Leaf</tissue>
    </source>
</reference>
<evidence type="ECO:0000259" key="7">
    <source>
        <dbReference type="PROSITE" id="PS51141"/>
    </source>
</evidence>
<keyword evidence="4" id="KW-0862">Zinc</keyword>
<feature type="domain" description="SBP-type" evidence="7">
    <location>
        <begin position="60"/>
        <end position="137"/>
    </location>
</feature>
<evidence type="ECO:0000313" key="8">
    <source>
        <dbReference type="Proteomes" id="UP000694864"/>
    </source>
</evidence>
<evidence type="ECO:0000256" key="3">
    <source>
        <dbReference type="ARBA" id="ARBA00022771"/>
    </source>
</evidence>
<dbReference type="RefSeq" id="XP_010516431.1">
    <property type="nucleotide sequence ID" value="XM_010518129.2"/>
</dbReference>
<accession>A0ABM0ZJ18</accession>
<evidence type="ECO:0000313" key="9">
    <source>
        <dbReference type="RefSeq" id="XP_010516431.1"/>
    </source>
</evidence>